<keyword evidence="3" id="KW-1185">Reference proteome</keyword>
<accession>A0ABN8Q0Y8</accession>
<feature type="region of interest" description="Disordered" evidence="1">
    <location>
        <begin position="183"/>
        <end position="211"/>
    </location>
</feature>
<reference evidence="2 3" key="1">
    <citation type="submission" date="2022-05" db="EMBL/GenBank/DDBJ databases">
        <authorList>
            <consortium name="Genoscope - CEA"/>
            <person name="William W."/>
        </authorList>
    </citation>
    <scope>NUCLEOTIDE SEQUENCE [LARGE SCALE GENOMIC DNA]</scope>
</reference>
<feature type="compositionally biased region" description="Low complexity" evidence="1">
    <location>
        <begin position="438"/>
        <end position="452"/>
    </location>
</feature>
<protein>
    <submittedName>
        <fullName evidence="2">Uncharacterized protein</fullName>
    </submittedName>
</protein>
<name>A0ABN8Q0Y8_9CNID</name>
<gene>
    <name evidence="2" type="ORF">PLOB_00001115</name>
</gene>
<evidence type="ECO:0000256" key="1">
    <source>
        <dbReference type="SAM" id="MobiDB-lite"/>
    </source>
</evidence>
<organism evidence="2 3">
    <name type="scientific">Porites lobata</name>
    <dbReference type="NCBI Taxonomy" id="104759"/>
    <lineage>
        <taxon>Eukaryota</taxon>
        <taxon>Metazoa</taxon>
        <taxon>Cnidaria</taxon>
        <taxon>Anthozoa</taxon>
        <taxon>Hexacorallia</taxon>
        <taxon>Scleractinia</taxon>
        <taxon>Fungiina</taxon>
        <taxon>Poritidae</taxon>
        <taxon>Porites</taxon>
    </lineage>
</organism>
<feature type="non-terminal residue" evidence="2">
    <location>
        <position position="1"/>
    </location>
</feature>
<feature type="compositionally biased region" description="Basic and acidic residues" evidence="1">
    <location>
        <begin position="423"/>
        <end position="437"/>
    </location>
</feature>
<dbReference type="Proteomes" id="UP001159405">
    <property type="component" value="Unassembled WGS sequence"/>
</dbReference>
<evidence type="ECO:0000313" key="2">
    <source>
        <dbReference type="EMBL" id="CAH3154956.1"/>
    </source>
</evidence>
<proteinExistence type="predicted"/>
<feature type="compositionally biased region" description="Low complexity" evidence="1">
    <location>
        <begin position="411"/>
        <end position="422"/>
    </location>
</feature>
<comment type="caution">
    <text evidence="2">The sequence shown here is derived from an EMBL/GenBank/DDBJ whole genome shotgun (WGS) entry which is preliminary data.</text>
</comment>
<feature type="region of interest" description="Disordered" evidence="1">
    <location>
        <begin position="401"/>
        <end position="476"/>
    </location>
</feature>
<evidence type="ECO:0000313" key="3">
    <source>
        <dbReference type="Proteomes" id="UP001159405"/>
    </source>
</evidence>
<dbReference type="EMBL" id="CALNXK010000100">
    <property type="protein sequence ID" value="CAH3154956.1"/>
    <property type="molecule type" value="Genomic_DNA"/>
</dbReference>
<sequence length="606" mass="65971">DLLTVILNDSSHRDRHFNLHLGLLSFVLISRKSSVIGRTLTPFVQSSIVVGPSAEVTVSARQESIRQYNNTRQETETKPFFKVTSYWRETITTTTKRNEYSFTNASSKQLLPALSVTLVSRSLLNDFIKSSLSTNVQPESFAPRYPSLNEKDSVSSSHENGFAISSTLYNVLAAEIIPTTSQVNGLSKASSTRDKSHLSTSQKEDKSRDSSQEAFIKSAFFDPRGVSNVFNSWTAQFTSSMSHGDSVYNAVVSKNETEMFTKGSVALTNGLRTSSPASTIRKTAELKLLSQAASLSSFRKETFQHSVKTFDTKITSEAIREQFAGISGISKTTENGKLTLIYEGFTSSFISTVLATGVSSTSVKTSSTSRPPSMKQHNVSLYLSVMTSPVVLNKMSTNSMTTSTAPLPHMSVSANSSKVSSRSKSEFHTSSIEKKNSDVLSLSSSSTQTSDGGESDVSTHESISSVVPKESLRSSDLSDFAGRSSYLTEGMQTAPFSRPKTSQQTYLLSTSLVKAFSGSVDIPQNAGKQTPVSSKQSTALGENLSSSFLLHTTITMRSKFRFVFDASNYKHFSKLMVPVVMLIVFVSLSSPRPPLCPMDLSLHPPV</sequence>
<feature type="compositionally biased region" description="Basic and acidic residues" evidence="1">
    <location>
        <begin position="191"/>
        <end position="211"/>
    </location>
</feature>